<dbReference type="AlphaFoldDB" id="A0A7W6TLI2"/>
<keyword evidence="8" id="KW-1185">Reference proteome</keyword>
<dbReference type="InterPro" id="IPR036271">
    <property type="entry name" value="Tet_transcr_reg_TetR-rel_C_sf"/>
</dbReference>
<dbReference type="RefSeq" id="WP_183830358.1">
    <property type="nucleotide sequence ID" value="NZ_JACIGW010000016.1"/>
</dbReference>
<dbReference type="PANTHER" id="PTHR30055">
    <property type="entry name" value="HTH-TYPE TRANSCRIPTIONAL REGULATOR RUTR"/>
    <property type="match status" value="1"/>
</dbReference>
<dbReference type="GO" id="GO:0000976">
    <property type="term" value="F:transcription cis-regulatory region binding"/>
    <property type="evidence" value="ECO:0007669"/>
    <property type="project" value="TreeGrafter"/>
</dbReference>
<dbReference type="SUPFAM" id="SSF46689">
    <property type="entry name" value="Homeodomain-like"/>
    <property type="match status" value="1"/>
</dbReference>
<evidence type="ECO:0000256" key="2">
    <source>
        <dbReference type="PROSITE-ProRule" id="PRU00335"/>
    </source>
</evidence>
<dbReference type="Proteomes" id="UP000524535">
    <property type="component" value="Unassembled WGS sequence"/>
</dbReference>
<dbReference type="Pfam" id="PF17940">
    <property type="entry name" value="TetR_C_31"/>
    <property type="match status" value="1"/>
</dbReference>
<dbReference type="EMBL" id="JACIGW010000016">
    <property type="protein sequence ID" value="MBB4351716.1"/>
    <property type="molecule type" value="Genomic_DNA"/>
</dbReference>
<dbReference type="InterPro" id="IPR041583">
    <property type="entry name" value="TetR_C_31"/>
</dbReference>
<proteinExistence type="predicted"/>
<dbReference type="Pfam" id="PF00440">
    <property type="entry name" value="TetR_N"/>
    <property type="match status" value="1"/>
</dbReference>
<dbReference type="InterPro" id="IPR001647">
    <property type="entry name" value="HTH_TetR"/>
</dbReference>
<reference evidence="7 8" key="1">
    <citation type="submission" date="2020-08" db="EMBL/GenBank/DDBJ databases">
        <title>Genomic Encyclopedia of Type Strains, Phase IV (KMG-V): Genome sequencing to study the core and pangenomes of soil and plant-associated prokaryotes.</title>
        <authorList>
            <person name="Whitman W."/>
        </authorList>
    </citation>
    <scope>NUCLEOTIDE SEQUENCE [LARGE SCALE GENOMIC DNA]</scope>
    <source>
        <strain evidence="5 8">SEMIA 444</strain>
        <strain evidence="4 7">SEMIA 448</strain>
        <strain evidence="6 9">SEMIA 452</strain>
    </source>
</reference>
<dbReference type="GO" id="GO:0003700">
    <property type="term" value="F:DNA-binding transcription factor activity"/>
    <property type="evidence" value="ECO:0007669"/>
    <property type="project" value="TreeGrafter"/>
</dbReference>
<feature type="domain" description="HTH tetR-type" evidence="3">
    <location>
        <begin position="14"/>
        <end position="74"/>
    </location>
</feature>
<evidence type="ECO:0000313" key="6">
    <source>
        <dbReference type="EMBL" id="MBB4449642.1"/>
    </source>
</evidence>
<feature type="DNA-binding region" description="H-T-H motif" evidence="2">
    <location>
        <begin position="37"/>
        <end position="56"/>
    </location>
</feature>
<evidence type="ECO:0000259" key="3">
    <source>
        <dbReference type="PROSITE" id="PS50977"/>
    </source>
</evidence>
<accession>A0A7W6TLI2</accession>
<evidence type="ECO:0000313" key="8">
    <source>
        <dbReference type="Proteomes" id="UP000524535"/>
    </source>
</evidence>
<organism evidence="5 8">
    <name type="scientific">Aliirhizobium cellulosilyticum</name>
    <dbReference type="NCBI Taxonomy" id="393664"/>
    <lineage>
        <taxon>Bacteria</taxon>
        <taxon>Pseudomonadati</taxon>
        <taxon>Pseudomonadota</taxon>
        <taxon>Alphaproteobacteria</taxon>
        <taxon>Hyphomicrobiales</taxon>
        <taxon>Rhizobiaceae</taxon>
        <taxon>Aliirhizobium</taxon>
    </lineage>
</organism>
<name>A0A7W6TLI2_9HYPH</name>
<dbReference type="EMBL" id="JACIGY010000019">
    <property type="protein sequence ID" value="MBB4415028.1"/>
    <property type="molecule type" value="Genomic_DNA"/>
</dbReference>
<sequence length="185" mass="20499">MEPAKRRRRPPNDPNRRGRIIEAALETIAKVGVADTSHRRIAEAAGVPLGSLTYYFGGLDDIIGEAFRLLSRQVSGRFTEALCIAEDRQQAAVAIVSFLSESSEQKRIEMILSFELYAYSSRRPALKPIMLDWMAASRRALEMHFSTSQAKALDAMIEGITIHNATSPNLITPAEIEELVSKLIA</sequence>
<dbReference type="EMBL" id="JACIHM010000019">
    <property type="protein sequence ID" value="MBB4449642.1"/>
    <property type="molecule type" value="Genomic_DNA"/>
</dbReference>
<evidence type="ECO:0000256" key="1">
    <source>
        <dbReference type="ARBA" id="ARBA00023125"/>
    </source>
</evidence>
<dbReference type="Proteomes" id="UP000520770">
    <property type="component" value="Unassembled WGS sequence"/>
</dbReference>
<dbReference type="SUPFAM" id="SSF48498">
    <property type="entry name" value="Tetracyclin repressor-like, C-terminal domain"/>
    <property type="match status" value="1"/>
</dbReference>
<evidence type="ECO:0000313" key="4">
    <source>
        <dbReference type="EMBL" id="MBB4351716.1"/>
    </source>
</evidence>
<dbReference type="PROSITE" id="PS50977">
    <property type="entry name" value="HTH_TETR_2"/>
    <property type="match status" value="1"/>
</dbReference>
<gene>
    <name evidence="5" type="ORF">GGE31_005576</name>
    <name evidence="4" type="ORF">GGE33_005499</name>
    <name evidence="6" type="ORF">GGE35_005499</name>
</gene>
<keyword evidence="1 2" id="KW-0238">DNA-binding</keyword>
<protein>
    <submittedName>
        <fullName evidence="5">DNA-binding transcriptional regulator YbjK</fullName>
    </submittedName>
</protein>
<dbReference type="InterPro" id="IPR009057">
    <property type="entry name" value="Homeodomain-like_sf"/>
</dbReference>
<evidence type="ECO:0000313" key="5">
    <source>
        <dbReference type="EMBL" id="MBB4415028.1"/>
    </source>
</evidence>
<dbReference type="InterPro" id="IPR050109">
    <property type="entry name" value="HTH-type_TetR-like_transc_reg"/>
</dbReference>
<dbReference type="Gene3D" id="1.10.357.10">
    <property type="entry name" value="Tetracycline Repressor, domain 2"/>
    <property type="match status" value="1"/>
</dbReference>
<dbReference type="Proteomes" id="UP000576087">
    <property type="component" value="Unassembled WGS sequence"/>
</dbReference>
<comment type="caution">
    <text evidence="5">The sequence shown here is derived from an EMBL/GenBank/DDBJ whole genome shotgun (WGS) entry which is preliminary data.</text>
</comment>
<dbReference type="PANTHER" id="PTHR30055:SF231">
    <property type="entry name" value="TRANSCRIPTIONAL REGULATORY PROTEIN (PROBABLY DEOR-FAMILY)-RELATED"/>
    <property type="match status" value="1"/>
</dbReference>
<evidence type="ECO:0000313" key="9">
    <source>
        <dbReference type="Proteomes" id="UP000576087"/>
    </source>
</evidence>
<evidence type="ECO:0000313" key="7">
    <source>
        <dbReference type="Proteomes" id="UP000520770"/>
    </source>
</evidence>